<protein>
    <submittedName>
        <fullName evidence="1">Uncharacterized protein</fullName>
    </submittedName>
</protein>
<proteinExistence type="predicted"/>
<feature type="non-terminal residue" evidence="1">
    <location>
        <position position="1"/>
    </location>
</feature>
<reference evidence="1" key="1">
    <citation type="submission" date="2020-12" db="EMBL/GenBank/DDBJ databases">
        <authorList>
            <person name="Iha C."/>
        </authorList>
    </citation>
    <scope>NUCLEOTIDE SEQUENCE</scope>
</reference>
<accession>A0A8S1IV35</accession>
<dbReference type="Proteomes" id="UP000708148">
    <property type="component" value="Unassembled WGS sequence"/>
</dbReference>
<dbReference type="AlphaFoldDB" id="A0A8S1IV35"/>
<comment type="caution">
    <text evidence="1">The sequence shown here is derived from an EMBL/GenBank/DDBJ whole genome shotgun (WGS) entry which is preliminary data.</text>
</comment>
<sequence>ENLDALEALQKDMEKTSSRAAIFTFTVLNADDSFARQLACRNGGAWSMLGGRGWPLINMGAYFQYIAFSMESTKAPFFFTPIYQDAGGLGNMTTVAAPVFVRPSCTNGEAAGEQLLLGVVGKDVTLAELKESGLNRAQVEVMIDESLGNARACNEAYRYTDCKMQTPLTSAQPGKAARSWVVDSPS</sequence>
<organism evidence="1 2">
    <name type="scientific">Ostreobium quekettii</name>
    <dbReference type="NCBI Taxonomy" id="121088"/>
    <lineage>
        <taxon>Eukaryota</taxon>
        <taxon>Viridiplantae</taxon>
        <taxon>Chlorophyta</taxon>
        <taxon>core chlorophytes</taxon>
        <taxon>Ulvophyceae</taxon>
        <taxon>TCBD clade</taxon>
        <taxon>Bryopsidales</taxon>
        <taxon>Ostreobineae</taxon>
        <taxon>Ostreobiaceae</taxon>
        <taxon>Ostreobium</taxon>
    </lineage>
</organism>
<dbReference type="EMBL" id="CAJHUC010000872">
    <property type="protein sequence ID" value="CAD7698683.1"/>
    <property type="molecule type" value="Genomic_DNA"/>
</dbReference>
<keyword evidence="2" id="KW-1185">Reference proteome</keyword>
<evidence type="ECO:0000313" key="1">
    <source>
        <dbReference type="EMBL" id="CAD7698683.1"/>
    </source>
</evidence>
<name>A0A8S1IV35_9CHLO</name>
<dbReference type="OrthoDB" id="10054666at2759"/>
<evidence type="ECO:0000313" key="2">
    <source>
        <dbReference type="Proteomes" id="UP000708148"/>
    </source>
</evidence>
<gene>
    <name evidence="1" type="ORF">OSTQU699_LOCUS4044</name>
</gene>